<sequence>MSNGRQGEAVDGLATLTDNKRATRARPAPLPGISPINSSLPVHDAIVRRIRCDNHVQVIPR</sequence>
<gene>
    <name evidence="2" type="ORF">LA521A_27500</name>
</gene>
<name>A0ABM8DG39_9GAMM</name>
<evidence type="ECO:0000313" key="3">
    <source>
        <dbReference type="Proteomes" id="UP001317822"/>
    </source>
</evidence>
<accession>A0ABM8DG39</accession>
<dbReference type="RefSeq" id="WP_281779475.1">
    <property type="nucleotide sequence ID" value="NZ_AP027041.1"/>
</dbReference>
<evidence type="ECO:0000313" key="2">
    <source>
        <dbReference type="EMBL" id="BDU17549.1"/>
    </source>
</evidence>
<evidence type="ECO:0000256" key="1">
    <source>
        <dbReference type="SAM" id="MobiDB-lite"/>
    </source>
</evidence>
<dbReference type="Proteomes" id="UP001317822">
    <property type="component" value="Chromosome"/>
</dbReference>
<proteinExistence type="predicted"/>
<dbReference type="EMBL" id="AP027041">
    <property type="protein sequence ID" value="BDU17549.1"/>
    <property type="molecule type" value="Genomic_DNA"/>
</dbReference>
<keyword evidence="3" id="KW-1185">Reference proteome</keyword>
<organism evidence="2 3">
    <name type="scientific">Lysobacter auxotrophicus</name>
    <dbReference type="NCBI Taxonomy" id="2992573"/>
    <lineage>
        <taxon>Bacteria</taxon>
        <taxon>Pseudomonadati</taxon>
        <taxon>Pseudomonadota</taxon>
        <taxon>Gammaproteobacteria</taxon>
        <taxon>Lysobacterales</taxon>
        <taxon>Lysobacteraceae</taxon>
        <taxon>Lysobacter</taxon>
    </lineage>
</organism>
<reference evidence="2 3" key="1">
    <citation type="journal article" date="2023" name="Int. J. Syst. Evol. Microbiol.">
        <title>Physiological and genomic analyses of cobalamin (vitamin B12)-auxotrophy of Lysobacter auxotrophicus sp. nov., a methionine-auxotrophic chitinolytic bacterium isolated from chitin-treated soil.</title>
        <authorList>
            <person name="Saito A."/>
            <person name="Dohra H."/>
            <person name="Hamada M."/>
            <person name="Moriuchi R."/>
            <person name="Kotsuchibashi Y."/>
            <person name="Mori K."/>
        </authorList>
    </citation>
    <scope>NUCLEOTIDE SEQUENCE [LARGE SCALE GENOMIC DNA]</scope>
    <source>
        <strain evidence="2 3">5-21a</strain>
    </source>
</reference>
<feature type="region of interest" description="Disordered" evidence="1">
    <location>
        <begin position="1"/>
        <end position="38"/>
    </location>
</feature>
<protein>
    <submittedName>
        <fullName evidence="2">Uncharacterized protein</fullName>
    </submittedName>
</protein>